<comment type="caution">
    <text evidence="1">The sequence shown here is derived from an EMBL/GenBank/DDBJ whole genome shotgun (WGS) entry which is preliminary data.</text>
</comment>
<proteinExistence type="predicted"/>
<organism evidence="1 2">
    <name type="scientific">Botryotinia calthae</name>
    <dbReference type="NCBI Taxonomy" id="38488"/>
    <lineage>
        <taxon>Eukaryota</taxon>
        <taxon>Fungi</taxon>
        <taxon>Dikarya</taxon>
        <taxon>Ascomycota</taxon>
        <taxon>Pezizomycotina</taxon>
        <taxon>Leotiomycetes</taxon>
        <taxon>Helotiales</taxon>
        <taxon>Sclerotiniaceae</taxon>
        <taxon>Botryotinia</taxon>
    </lineage>
</organism>
<evidence type="ECO:0000313" key="2">
    <source>
        <dbReference type="Proteomes" id="UP000297299"/>
    </source>
</evidence>
<name>A0A4Y8DKE0_9HELO</name>
<dbReference type="Proteomes" id="UP000297299">
    <property type="component" value="Unassembled WGS sequence"/>
</dbReference>
<evidence type="ECO:0000313" key="1">
    <source>
        <dbReference type="EMBL" id="TEY87548.1"/>
    </source>
</evidence>
<sequence length="62" mass="7030">MEMEMEYGMNDILKNRILEKEDDGKRKEGKGKECQVHLLLVLSVSSTEKGSPVSFMVIESVI</sequence>
<protein>
    <submittedName>
        <fullName evidence="1">Uncharacterized protein</fullName>
    </submittedName>
</protein>
<dbReference type="AlphaFoldDB" id="A0A4Y8DKE0"/>
<accession>A0A4Y8DKE0</accession>
<keyword evidence="2" id="KW-1185">Reference proteome</keyword>
<gene>
    <name evidence="1" type="ORF">BOTCAL_0001g00750</name>
</gene>
<dbReference type="EMBL" id="PHWZ01000001">
    <property type="protein sequence ID" value="TEY87548.1"/>
    <property type="molecule type" value="Genomic_DNA"/>
</dbReference>
<reference evidence="1 2" key="1">
    <citation type="submission" date="2017-11" db="EMBL/GenBank/DDBJ databases">
        <title>Comparative genomics of Botrytis spp.</title>
        <authorList>
            <person name="Valero-Jimenez C.A."/>
            <person name="Tapia P."/>
            <person name="Veloso J."/>
            <person name="Silva-Moreno E."/>
            <person name="Staats M."/>
            <person name="Valdes J.H."/>
            <person name="Van Kan J.A.L."/>
        </authorList>
    </citation>
    <scope>NUCLEOTIDE SEQUENCE [LARGE SCALE GENOMIC DNA]</scope>
    <source>
        <strain evidence="1 2">MUCL2830</strain>
    </source>
</reference>